<dbReference type="EMBL" id="CP042430">
    <property type="protein sequence ID" value="QEC49772.1"/>
    <property type="molecule type" value="Genomic_DNA"/>
</dbReference>
<name>A0A5B8UAS3_9ACTN</name>
<dbReference type="RefSeq" id="WP_146922137.1">
    <property type="nucleotide sequence ID" value="NZ_CP042430.1"/>
</dbReference>
<proteinExistence type="predicted"/>
<gene>
    <name evidence="2" type="ORF">FSW04_20825</name>
</gene>
<organism evidence="2 3">
    <name type="scientific">Baekduia soli</name>
    <dbReference type="NCBI Taxonomy" id="496014"/>
    <lineage>
        <taxon>Bacteria</taxon>
        <taxon>Bacillati</taxon>
        <taxon>Actinomycetota</taxon>
        <taxon>Thermoleophilia</taxon>
        <taxon>Solirubrobacterales</taxon>
        <taxon>Baekduiaceae</taxon>
        <taxon>Baekduia</taxon>
    </lineage>
</organism>
<evidence type="ECO:0000256" key="1">
    <source>
        <dbReference type="SAM" id="MobiDB-lite"/>
    </source>
</evidence>
<evidence type="ECO:0000313" key="3">
    <source>
        <dbReference type="Proteomes" id="UP000321805"/>
    </source>
</evidence>
<reference evidence="2 3" key="1">
    <citation type="journal article" date="2018" name="J. Microbiol.">
        <title>Baekduia soli gen. nov., sp. nov., a novel bacterium isolated from the soil of Baekdu Mountain and proposal of a novel family name, Baekduiaceae fam. nov.</title>
        <authorList>
            <person name="An D.S."/>
            <person name="Siddiqi M.Z."/>
            <person name="Kim K.H."/>
            <person name="Yu H.S."/>
            <person name="Im W.T."/>
        </authorList>
    </citation>
    <scope>NUCLEOTIDE SEQUENCE [LARGE SCALE GENOMIC DNA]</scope>
    <source>
        <strain evidence="2 3">BR7-21</strain>
    </source>
</reference>
<protein>
    <recommendedName>
        <fullName evidence="4">DUF2383 domain-containing protein</fullName>
    </recommendedName>
</protein>
<dbReference type="Proteomes" id="UP000321805">
    <property type="component" value="Chromosome"/>
</dbReference>
<dbReference type="AlphaFoldDB" id="A0A5B8UAS3"/>
<evidence type="ECO:0008006" key="4">
    <source>
        <dbReference type="Google" id="ProtNLM"/>
    </source>
</evidence>
<dbReference type="KEGG" id="bsol:FSW04_20825"/>
<dbReference type="OrthoDB" id="5244450at2"/>
<accession>A0A5B8UAS3</accession>
<sequence>MAYIAAEARQQLLDAVGDATDRIGIALAALAAAYEQLDDRTADRLEDELFRPVQVAYGRARRTHGGFAERHGLPPRTFAPPPSAASARSVKELLERAVDAVAGADAELAALQDSMMPVEVGDAELRAGLAEVRELVGHLRGQARELVRTLGR</sequence>
<evidence type="ECO:0000313" key="2">
    <source>
        <dbReference type="EMBL" id="QEC49772.1"/>
    </source>
</evidence>
<feature type="region of interest" description="Disordered" evidence="1">
    <location>
        <begin position="66"/>
        <end position="85"/>
    </location>
</feature>
<keyword evidence="3" id="KW-1185">Reference proteome</keyword>